<protein>
    <submittedName>
        <fullName evidence="2">Uncharacterized protein</fullName>
    </submittedName>
</protein>
<feature type="compositionally biased region" description="Basic residues" evidence="1">
    <location>
        <begin position="286"/>
        <end position="298"/>
    </location>
</feature>
<evidence type="ECO:0000313" key="3">
    <source>
        <dbReference type="Proteomes" id="UP000218209"/>
    </source>
</evidence>
<feature type="compositionally biased region" description="Gly residues" evidence="1">
    <location>
        <begin position="306"/>
        <end position="319"/>
    </location>
</feature>
<proteinExistence type="predicted"/>
<evidence type="ECO:0000313" key="2">
    <source>
        <dbReference type="EMBL" id="OSX71253.1"/>
    </source>
</evidence>
<feature type="region of interest" description="Disordered" evidence="1">
    <location>
        <begin position="410"/>
        <end position="446"/>
    </location>
</feature>
<gene>
    <name evidence="2" type="ORF">BU14_0572s0002</name>
</gene>
<accession>A0A1X6NS96</accession>
<feature type="compositionally biased region" description="Gly residues" evidence="1">
    <location>
        <begin position="274"/>
        <end position="285"/>
    </location>
</feature>
<keyword evidence="3" id="KW-1185">Reference proteome</keyword>
<name>A0A1X6NS96_PORUM</name>
<feature type="compositionally biased region" description="Low complexity" evidence="1">
    <location>
        <begin position="418"/>
        <end position="434"/>
    </location>
</feature>
<sequence length="623" mass="61692">MTAWERLPLTAAVLRHYARVRGDAALAAARVVLAVHVAGTGGAPLAAAAAATGATYSEHPNTPLGAKHNAGLAAGRGAHPATDAVVVVGSDDLLPAAYFPAIAARLRGGRSHVVGLADLGVVDVGAWTAAYSRGYRGGANPVASTVGLGRAYSAAVLDGLAHRGGLWEPPLRRGLDQSAARRLLTGLPAVVWCAAVLEGGVGAGGLAGVDVKTGGAGGVNLWAYATLVGAGGDGPGDRLRPFGAVDVDGLVRGVGGDAAVVDLRAVRAELAELAGGGGGRGGGGTRRPRGGVGPRRRAQSVTRPRVGGGGCAGLPGSGAQGVPAAPVGDAPRRRARGRCRGAARAAVVRGGRRPRRGGGGGGAPACHHACDRRGPPARGRGGRATADQFFFSGEGGAHRPPWRLPAWQPRRRARRGGRAPAVRAACAGRAPPGRSTLGAPAPQRRSTRSCVAHTGLGGAGRGGGPRATAARSTRFVGVAGPPLRLGACGPCTRAGGGCRWRGCGAGPADGSALRPVRVGCSGWGRGGGRWLACLPRAAGHAQVADTTVPTTPRAPVRPRLCTRGRGLAPCGAGGDSPPTLPTDRGPQLPIAAAADAPRRRPAAARLCSPAVGLPACAGDALAA</sequence>
<reference evidence="2 3" key="1">
    <citation type="submission" date="2017-03" db="EMBL/GenBank/DDBJ databases">
        <title>WGS assembly of Porphyra umbilicalis.</title>
        <authorList>
            <person name="Brawley S.H."/>
            <person name="Blouin N.A."/>
            <person name="Ficko-Blean E."/>
            <person name="Wheeler G.L."/>
            <person name="Lohr M."/>
            <person name="Goodson H.V."/>
            <person name="Jenkins J.W."/>
            <person name="Blaby-Haas C.E."/>
            <person name="Helliwell K.E."/>
            <person name="Chan C."/>
            <person name="Marriage T."/>
            <person name="Bhattacharya D."/>
            <person name="Klein A.S."/>
            <person name="Badis Y."/>
            <person name="Brodie J."/>
            <person name="Cao Y."/>
            <person name="Collen J."/>
            <person name="Dittami S.M."/>
            <person name="Gachon C.M."/>
            <person name="Green B.R."/>
            <person name="Karpowicz S."/>
            <person name="Kim J.W."/>
            <person name="Kudahl U."/>
            <person name="Lin S."/>
            <person name="Michel G."/>
            <person name="Mittag M."/>
            <person name="Olson B.J."/>
            <person name="Pangilinan J."/>
            <person name="Peng Y."/>
            <person name="Qiu H."/>
            <person name="Shu S."/>
            <person name="Singer J.T."/>
            <person name="Smith A.G."/>
            <person name="Sprecher B.N."/>
            <person name="Wagner V."/>
            <person name="Wang W."/>
            <person name="Wang Z.-Y."/>
            <person name="Yan J."/>
            <person name="Yarish C."/>
            <person name="Zoeuner-Riek S."/>
            <person name="Zhuang Y."/>
            <person name="Zou Y."/>
            <person name="Lindquist E.A."/>
            <person name="Grimwood J."/>
            <person name="Barry K."/>
            <person name="Rokhsar D.S."/>
            <person name="Schmutz J."/>
            <person name="Stiller J.W."/>
            <person name="Grossman A.R."/>
            <person name="Prochnik S.E."/>
        </authorList>
    </citation>
    <scope>NUCLEOTIDE SEQUENCE [LARGE SCALE GENOMIC DNA]</scope>
    <source>
        <strain evidence="2">4086291</strain>
    </source>
</reference>
<dbReference type="AlphaFoldDB" id="A0A1X6NS96"/>
<dbReference type="OrthoDB" id="3771at2759"/>
<organism evidence="2 3">
    <name type="scientific">Porphyra umbilicalis</name>
    <name type="common">Purple laver</name>
    <name type="synonym">Red alga</name>
    <dbReference type="NCBI Taxonomy" id="2786"/>
    <lineage>
        <taxon>Eukaryota</taxon>
        <taxon>Rhodophyta</taxon>
        <taxon>Bangiophyceae</taxon>
        <taxon>Bangiales</taxon>
        <taxon>Bangiaceae</taxon>
        <taxon>Porphyra</taxon>
    </lineage>
</organism>
<dbReference type="Proteomes" id="UP000218209">
    <property type="component" value="Unassembled WGS sequence"/>
</dbReference>
<evidence type="ECO:0000256" key="1">
    <source>
        <dbReference type="SAM" id="MobiDB-lite"/>
    </source>
</evidence>
<feature type="region of interest" description="Disordered" evidence="1">
    <location>
        <begin position="274"/>
        <end position="382"/>
    </location>
</feature>
<feature type="compositionally biased region" description="Low complexity" evidence="1">
    <location>
        <begin position="320"/>
        <end position="329"/>
    </location>
</feature>
<dbReference type="EMBL" id="KV919153">
    <property type="protein sequence ID" value="OSX71253.1"/>
    <property type="molecule type" value="Genomic_DNA"/>
</dbReference>